<reference evidence="3" key="1">
    <citation type="journal article" date="2002" name="Science">
        <title>The draft genome of Ciona intestinalis: insights into chordate and vertebrate origins.</title>
        <authorList>
            <person name="Dehal P."/>
            <person name="Satou Y."/>
            <person name="Campbell R.K."/>
            <person name="Chapman J."/>
            <person name="Degnan B."/>
            <person name="De Tomaso A."/>
            <person name="Davidson B."/>
            <person name="Di Gregorio A."/>
            <person name="Gelpke M."/>
            <person name="Goodstein D.M."/>
            <person name="Harafuji N."/>
            <person name="Hastings K.E."/>
            <person name="Ho I."/>
            <person name="Hotta K."/>
            <person name="Huang W."/>
            <person name="Kawashima T."/>
            <person name="Lemaire P."/>
            <person name="Martinez D."/>
            <person name="Meinertzhagen I.A."/>
            <person name="Necula S."/>
            <person name="Nonaka M."/>
            <person name="Putnam N."/>
            <person name="Rash S."/>
            <person name="Saiga H."/>
            <person name="Satake M."/>
            <person name="Terry A."/>
            <person name="Yamada L."/>
            <person name="Wang H.G."/>
            <person name="Awazu S."/>
            <person name="Azumi K."/>
            <person name="Boore J."/>
            <person name="Branno M."/>
            <person name="Chin-Bow S."/>
            <person name="DeSantis R."/>
            <person name="Doyle S."/>
            <person name="Francino P."/>
            <person name="Keys D.N."/>
            <person name="Haga S."/>
            <person name="Hayashi H."/>
            <person name="Hino K."/>
            <person name="Imai K.S."/>
            <person name="Inaba K."/>
            <person name="Kano S."/>
            <person name="Kobayashi K."/>
            <person name="Kobayashi M."/>
            <person name="Lee B.I."/>
            <person name="Makabe K.W."/>
            <person name="Manohar C."/>
            <person name="Matassi G."/>
            <person name="Medina M."/>
            <person name="Mochizuki Y."/>
            <person name="Mount S."/>
            <person name="Morishita T."/>
            <person name="Miura S."/>
            <person name="Nakayama A."/>
            <person name="Nishizaka S."/>
            <person name="Nomoto H."/>
            <person name="Ohta F."/>
            <person name="Oishi K."/>
            <person name="Rigoutsos I."/>
            <person name="Sano M."/>
            <person name="Sasaki A."/>
            <person name="Sasakura Y."/>
            <person name="Shoguchi E."/>
            <person name="Shin-i T."/>
            <person name="Spagnuolo A."/>
            <person name="Stainier D."/>
            <person name="Suzuki M.M."/>
            <person name="Tassy O."/>
            <person name="Takatori N."/>
            <person name="Tokuoka M."/>
            <person name="Yagi K."/>
            <person name="Yoshizaki F."/>
            <person name="Wada S."/>
            <person name="Zhang C."/>
            <person name="Hyatt P.D."/>
            <person name="Larimer F."/>
            <person name="Detter C."/>
            <person name="Doggett N."/>
            <person name="Glavina T."/>
            <person name="Hawkins T."/>
            <person name="Richardson P."/>
            <person name="Lucas S."/>
            <person name="Kohara Y."/>
            <person name="Levine M."/>
            <person name="Satoh N."/>
            <person name="Rokhsar D.S."/>
        </authorList>
    </citation>
    <scope>NUCLEOTIDE SEQUENCE [LARGE SCALE GENOMIC DNA]</scope>
</reference>
<sequence length="108" mass="12458">MRYEILDEAYEELRSYAQRTRSGGVFNDVTVRVGETDIPCNKLVLACYSSYFEHQIYTDKDCTEIVLKGNLSADLVAHLIEYIYGHELILTKENVLDILECADFLQIE</sequence>
<keyword evidence="3" id="KW-1185">Reference proteome</keyword>
<dbReference type="Proteomes" id="UP000008144">
    <property type="component" value="Chromosome 2"/>
</dbReference>
<dbReference type="CDD" id="cd18186">
    <property type="entry name" value="BTB_POZ_ZBTB_KLHL-like"/>
    <property type="match status" value="1"/>
</dbReference>
<proteinExistence type="predicted"/>
<reference evidence="2" key="4">
    <citation type="submission" date="2025-09" db="UniProtKB">
        <authorList>
            <consortium name="Ensembl"/>
        </authorList>
    </citation>
    <scope>IDENTIFICATION</scope>
</reference>
<dbReference type="InterPro" id="IPR000210">
    <property type="entry name" value="BTB/POZ_dom"/>
</dbReference>
<reference evidence="2" key="3">
    <citation type="submission" date="2025-08" db="UniProtKB">
        <authorList>
            <consortium name="Ensembl"/>
        </authorList>
    </citation>
    <scope>IDENTIFICATION</scope>
</reference>
<dbReference type="AlphaFoldDB" id="H2XPM3"/>
<dbReference type="InParanoid" id="H2XPM3"/>
<evidence type="ECO:0000259" key="1">
    <source>
        <dbReference type="PROSITE" id="PS50097"/>
    </source>
</evidence>
<dbReference type="HOGENOM" id="CLU_2202859_0_0_1"/>
<evidence type="ECO:0000313" key="2">
    <source>
        <dbReference type="Ensembl" id="ENSCINP00000031607.1"/>
    </source>
</evidence>
<dbReference type="PANTHER" id="PTHR45632">
    <property type="entry name" value="LD33804P"/>
    <property type="match status" value="1"/>
</dbReference>
<evidence type="ECO:0000313" key="3">
    <source>
        <dbReference type="Proteomes" id="UP000008144"/>
    </source>
</evidence>
<dbReference type="Gene3D" id="3.30.710.10">
    <property type="entry name" value="Potassium Channel Kv1.1, Chain A"/>
    <property type="match status" value="1"/>
</dbReference>
<organism evidence="2 3">
    <name type="scientific">Ciona intestinalis</name>
    <name type="common">Transparent sea squirt</name>
    <name type="synonym">Ascidia intestinalis</name>
    <dbReference type="NCBI Taxonomy" id="7719"/>
    <lineage>
        <taxon>Eukaryota</taxon>
        <taxon>Metazoa</taxon>
        <taxon>Chordata</taxon>
        <taxon>Tunicata</taxon>
        <taxon>Ascidiacea</taxon>
        <taxon>Phlebobranchia</taxon>
        <taxon>Cionidae</taxon>
        <taxon>Ciona</taxon>
    </lineage>
</organism>
<reference evidence="2" key="2">
    <citation type="journal article" date="2008" name="Genome Biol.">
        <title>Improved genome assembly and evidence-based global gene model set for the chordate Ciona intestinalis: new insight into intron and operon populations.</title>
        <authorList>
            <person name="Satou Y."/>
            <person name="Mineta K."/>
            <person name="Ogasawara M."/>
            <person name="Sasakura Y."/>
            <person name="Shoguchi E."/>
            <person name="Ueno K."/>
            <person name="Yamada L."/>
            <person name="Matsumoto J."/>
            <person name="Wasserscheid J."/>
            <person name="Dewar K."/>
            <person name="Wiley G.B."/>
            <person name="Macmil S.L."/>
            <person name="Roe B.A."/>
            <person name="Zeller R.W."/>
            <person name="Hastings K.E."/>
            <person name="Lemaire P."/>
            <person name="Lindquist E."/>
            <person name="Endo T."/>
            <person name="Hotta K."/>
            <person name="Inaba K."/>
        </authorList>
    </citation>
    <scope>NUCLEOTIDE SEQUENCE [LARGE SCALE GENOMIC DNA]</scope>
    <source>
        <strain evidence="2">wild type</strain>
    </source>
</reference>
<dbReference type="EMBL" id="EAAA01001410">
    <property type="status" value="NOT_ANNOTATED_CDS"/>
    <property type="molecule type" value="Genomic_DNA"/>
</dbReference>
<name>H2XPM3_CIOIN</name>
<dbReference type="Pfam" id="PF00651">
    <property type="entry name" value="BTB"/>
    <property type="match status" value="1"/>
</dbReference>
<dbReference type="SUPFAM" id="SSF54695">
    <property type="entry name" value="POZ domain"/>
    <property type="match status" value="1"/>
</dbReference>
<dbReference type="SMART" id="SM00225">
    <property type="entry name" value="BTB"/>
    <property type="match status" value="1"/>
</dbReference>
<feature type="domain" description="BTB" evidence="1">
    <location>
        <begin position="27"/>
        <end position="92"/>
    </location>
</feature>
<dbReference type="PROSITE" id="PS50097">
    <property type="entry name" value="BTB"/>
    <property type="match status" value="1"/>
</dbReference>
<dbReference type="InterPro" id="IPR011333">
    <property type="entry name" value="SKP1/BTB/POZ_sf"/>
</dbReference>
<dbReference type="Ensembl" id="ENSCINT00000030850.1">
    <property type="protein sequence ID" value="ENSCINP00000031607.1"/>
    <property type="gene ID" value="ENSCING00000019894.1"/>
</dbReference>
<accession>H2XPM3</accession>
<protein>
    <recommendedName>
        <fullName evidence="1">BTB domain-containing protein</fullName>
    </recommendedName>
</protein>